<feature type="region of interest" description="Disordered" evidence="1">
    <location>
        <begin position="595"/>
        <end position="628"/>
    </location>
</feature>
<reference evidence="3 4" key="1">
    <citation type="submission" date="2016-07" db="EMBL/GenBank/DDBJ databases">
        <title>Pervasive Adenine N6-methylation of Active Genes in Fungi.</title>
        <authorList>
            <consortium name="DOE Joint Genome Institute"/>
            <person name="Mondo S.J."/>
            <person name="Dannebaum R.O."/>
            <person name="Kuo R.C."/>
            <person name="Labutti K."/>
            <person name="Haridas S."/>
            <person name="Kuo A."/>
            <person name="Salamov A."/>
            <person name="Ahrendt S.R."/>
            <person name="Lipzen A."/>
            <person name="Sullivan W."/>
            <person name="Andreopoulos W.B."/>
            <person name="Clum A."/>
            <person name="Lindquist E."/>
            <person name="Daum C."/>
            <person name="Ramamoorthy G.K."/>
            <person name="Gryganskyi A."/>
            <person name="Culley D."/>
            <person name="Magnuson J.K."/>
            <person name="James T.Y."/>
            <person name="O'Malley M.A."/>
            <person name="Stajich J.E."/>
            <person name="Spatafora J.W."/>
            <person name="Visel A."/>
            <person name="Grigoriev I.V."/>
        </authorList>
    </citation>
    <scope>NUCLEOTIDE SEQUENCE [LARGE SCALE GENOMIC DNA]</scope>
    <source>
        <strain evidence="3 4">CBS 115471</strain>
    </source>
</reference>
<dbReference type="EMBL" id="MCFA01000087">
    <property type="protein sequence ID" value="ORY09366.1"/>
    <property type="molecule type" value="Genomic_DNA"/>
</dbReference>
<feature type="compositionally biased region" description="Polar residues" evidence="1">
    <location>
        <begin position="289"/>
        <end position="312"/>
    </location>
</feature>
<sequence length="663" mass="71808">MHKRHRRRLSQAHTNPHTAHRARRSVRNPASSLLVVLTARRIPLVLAIVVLLFLHRRHLRKLKEEDVNDPHKSLDFGMDPAMGGGKKGKGMKHPEMSAMDAEKSLRHGRGLSMDVGSPYILPAGLQGSRESFHSMSRSMHDPDDPYRPVTFIKGDNASIRSGSRLGGSVYTSSSGGTGSQSRMKDGLLNNAQRMSQSFPPRGESMSPQSTHAPEINFPERAIVAGSSPLNPGAMSPPPPPPPPPAASQSPEPKSQYSGFAPMNPPAPPAPPAQARSRQGDMKVPPSLPRIQSQEAVVETNPNTNSYISNSSYGEGVKVTPPSPPRQQQPEIYEPQPIRGRSPEPKPLNDTYEGAGLGVSDLGYDPRRLSMSVRPLPPDDPTENPEERANRIRSFYKEYFDDSKPEPTGGHSYTDYYEDYGSEYLDGAIFDPETGAFVVAQPPAPFAQPVTRRAMTPPPRAPPRFQSGSRAGHMSGGSNASSARFQQRPRGMSTTSGRMPGPRKPMPPPAPLAALPTPHMLKDDSMIFNATDFAPPVSYRERQIGRRPDSPLGGPRPYSPAVRPHTPLVGAFDDLAVMPSPHALRKSGTFTALDFAPPPRFRDPGSGASDAGSIRSNRSGMSQAGRMAIRAGANRVSKIPLEVVNTKDGIVNSLRPQMNMVAPA</sequence>
<keyword evidence="2" id="KW-1133">Transmembrane helix</keyword>
<comment type="caution">
    <text evidence="3">The sequence shown here is derived from an EMBL/GenBank/DDBJ whole genome shotgun (WGS) entry which is preliminary data.</text>
</comment>
<dbReference type="Proteomes" id="UP000193144">
    <property type="component" value="Unassembled WGS sequence"/>
</dbReference>
<feature type="region of interest" description="Disordered" evidence="1">
    <location>
        <begin position="447"/>
        <end position="506"/>
    </location>
</feature>
<dbReference type="OrthoDB" id="5417135at2759"/>
<keyword evidence="2" id="KW-0812">Transmembrane</keyword>
<feature type="region of interest" description="Disordered" evidence="1">
    <location>
        <begin position="157"/>
        <end position="386"/>
    </location>
</feature>
<dbReference type="PANTHER" id="PTHR42088">
    <property type="entry name" value="YALI0F10131P"/>
    <property type="match status" value="1"/>
</dbReference>
<evidence type="ECO:0000313" key="3">
    <source>
        <dbReference type="EMBL" id="ORY09366.1"/>
    </source>
</evidence>
<name>A0A1Y1ZGI3_9PLEO</name>
<dbReference type="STRING" id="1231657.A0A1Y1ZGI3"/>
<accession>A0A1Y1ZGI3</accession>
<evidence type="ECO:0000313" key="4">
    <source>
        <dbReference type="Proteomes" id="UP000193144"/>
    </source>
</evidence>
<feature type="transmembrane region" description="Helical" evidence="2">
    <location>
        <begin position="33"/>
        <end position="54"/>
    </location>
</feature>
<feature type="compositionally biased region" description="Polar residues" evidence="1">
    <location>
        <begin position="475"/>
        <end position="484"/>
    </location>
</feature>
<dbReference type="PANTHER" id="PTHR42088:SF1">
    <property type="entry name" value="YALI0F10131P"/>
    <property type="match status" value="1"/>
</dbReference>
<gene>
    <name evidence="3" type="ORF">BCR34DRAFT_656842</name>
</gene>
<proteinExistence type="predicted"/>
<keyword evidence="4" id="KW-1185">Reference proteome</keyword>
<feature type="region of interest" description="Disordered" evidence="1">
    <location>
        <begin position="73"/>
        <end position="93"/>
    </location>
</feature>
<feature type="region of interest" description="Disordered" evidence="1">
    <location>
        <begin position="1"/>
        <end position="25"/>
    </location>
</feature>
<protein>
    <submittedName>
        <fullName evidence="3">Uncharacterized protein</fullName>
    </submittedName>
</protein>
<organism evidence="3 4">
    <name type="scientific">Clohesyomyces aquaticus</name>
    <dbReference type="NCBI Taxonomy" id="1231657"/>
    <lineage>
        <taxon>Eukaryota</taxon>
        <taxon>Fungi</taxon>
        <taxon>Dikarya</taxon>
        <taxon>Ascomycota</taxon>
        <taxon>Pezizomycotina</taxon>
        <taxon>Dothideomycetes</taxon>
        <taxon>Pleosporomycetidae</taxon>
        <taxon>Pleosporales</taxon>
        <taxon>Lindgomycetaceae</taxon>
        <taxon>Clohesyomyces</taxon>
    </lineage>
</organism>
<feature type="compositionally biased region" description="Basic residues" evidence="1">
    <location>
        <begin position="1"/>
        <end position="10"/>
    </location>
</feature>
<feature type="compositionally biased region" description="Polar residues" evidence="1">
    <location>
        <begin position="189"/>
        <end position="198"/>
    </location>
</feature>
<dbReference type="AlphaFoldDB" id="A0A1Y1ZGI3"/>
<feature type="compositionally biased region" description="Pro residues" evidence="1">
    <location>
        <begin position="262"/>
        <end position="271"/>
    </location>
</feature>
<keyword evidence="2" id="KW-0472">Membrane</keyword>
<feature type="compositionally biased region" description="Pro residues" evidence="1">
    <location>
        <begin position="234"/>
        <end position="245"/>
    </location>
</feature>
<evidence type="ECO:0000256" key="1">
    <source>
        <dbReference type="SAM" id="MobiDB-lite"/>
    </source>
</evidence>
<feature type="compositionally biased region" description="Low complexity" evidence="1">
    <location>
        <begin position="327"/>
        <end position="338"/>
    </location>
</feature>
<evidence type="ECO:0000256" key="2">
    <source>
        <dbReference type="SAM" id="Phobius"/>
    </source>
</evidence>